<name>A0AA36J7D4_9DINO</name>
<feature type="transmembrane region" description="Helical" evidence="1">
    <location>
        <begin position="89"/>
        <end position="110"/>
    </location>
</feature>
<dbReference type="AlphaFoldDB" id="A0AA36J7D4"/>
<keyword evidence="1" id="KW-0812">Transmembrane</keyword>
<feature type="transmembrane region" description="Helical" evidence="1">
    <location>
        <begin position="137"/>
        <end position="164"/>
    </location>
</feature>
<protein>
    <submittedName>
        <fullName evidence="2">Uncharacterized protein</fullName>
    </submittedName>
</protein>
<feature type="transmembrane region" description="Helical" evidence="1">
    <location>
        <begin position="176"/>
        <end position="205"/>
    </location>
</feature>
<feature type="transmembrane region" description="Helical" evidence="1">
    <location>
        <begin position="54"/>
        <end position="77"/>
    </location>
</feature>
<dbReference type="EMBL" id="CAUJNA010003372">
    <property type="protein sequence ID" value="CAJ1400439.1"/>
    <property type="molecule type" value="Genomic_DNA"/>
</dbReference>
<accession>A0AA36J7D4</accession>
<keyword evidence="1" id="KW-1133">Transmembrane helix</keyword>
<evidence type="ECO:0000313" key="3">
    <source>
        <dbReference type="Proteomes" id="UP001178507"/>
    </source>
</evidence>
<keyword evidence="1" id="KW-0472">Membrane</keyword>
<evidence type="ECO:0000256" key="1">
    <source>
        <dbReference type="SAM" id="Phobius"/>
    </source>
</evidence>
<evidence type="ECO:0000313" key="2">
    <source>
        <dbReference type="EMBL" id="CAJ1400439.1"/>
    </source>
</evidence>
<keyword evidence="3" id="KW-1185">Reference proteome</keyword>
<gene>
    <name evidence="2" type="ORF">EVOR1521_LOCUS23774</name>
</gene>
<reference evidence="2" key="1">
    <citation type="submission" date="2023-08" db="EMBL/GenBank/DDBJ databases">
        <authorList>
            <person name="Chen Y."/>
            <person name="Shah S."/>
            <person name="Dougan E. K."/>
            <person name="Thang M."/>
            <person name="Chan C."/>
        </authorList>
    </citation>
    <scope>NUCLEOTIDE SEQUENCE</scope>
</reference>
<proteinExistence type="predicted"/>
<sequence length="254" mass="27305">MIYCFEAAGRVTSGVCSTCGSACSSCSHACNNACNSIQCTACCKSLTNVSSRPLGCFVILAFLLNVPAGILAVLSALDEEVQRCRAAPVLAWCYGALMLSITNAAFAFYMQHKLASAIESGTQRGARDIFRHAGTIVLYDFVFCFYIMLFAAGFVFCFLGVGWWQTCHIHSWEAVWAALLLLFFAFGTMGFTCCWGFAVGCWGGLEALGLSSSLARIFFGVREQPVVFAAPVQPAPYRMAAPGANTSQALRPGY</sequence>
<organism evidence="2 3">
    <name type="scientific">Effrenium voratum</name>
    <dbReference type="NCBI Taxonomy" id="2562239"/>
    <lineage>
        <taxon>Eukaryota</taxon>
        <taxon>Sar</taxon>
        <taxon>Alveolata</taxon>
        <taxon>Dinophyceae</taxon>
        <taxon>Suessiales</taxon>
        <taxon>Symbiodiniaceae</taxon>
        <taxon>Effrenium</taxon>
    </lineage>
</organism>
<comment type="caution">
    <text evidence="2">The sequence shown here is derived from an EMBL/GenBank/DDBJ whole genome shotgun (WGS) entry which is preliminary data.</text>
</comment>
<dbReference type="Proteomes" id="UP001178507">
    <property type="component" value="Unassembled WGS sequence"/>
</dbReference>